<dbReference type="NCBIfam" id="NF008722">
    <property type="entry name" value="PRK11716.1"/>
    <property type="match status" value="1"/>
</dbReference>
<evidence type="ECO:0000313" key="7">
    <source>
        <dbReference type="Proteomes" id="UP000070299"/>
    </source>
</evidence>
<dbReference type="FunFam" id="1.10.10.10:FF:000001">
    <property type="entry name" value="LysR family transcriptional regulator"/>
    <property type="match status" value="1"/>
</dbReference>
<dbReference type="STRING" id="1799789.AX660_07365"/>
<evidence type="ECO:0000313" key="6">
    <source>
        <dbReference type="EMBL" id="KXI29841.1"/>
    </source>
</evidence>
<dbReference type="Gene3D" id="3.40.190.290">
    <property type="match status" value="1"/>
</dbReference>
<dbReference type="InterPro" id="IPR005119">
    <property type="entry name" value="LysR_subst-bd"/>
</dbReference>
<keyword evidence="3" id="KW-0238">DNA-binding</keyword>
<feature type="domain" description="HTH lysR-type" evidence="5">
    <location>
        <begin position="1"/>
        <end position="58"/>
    </location>
</feature>
<evidence type="ECO:0000256" key="3">
    <source>
        <dbReference type="ARBA" id="ARBA00023125"/>
    </source>
</evidence>
<gene>
    <name evidence="6" type="ORF">AX660_07365</name>
</gene>
<dbReference type="GO" id="GO:0003700">
    <property type="term" value="F:DNA-binding transcription factor activity"/>
    <property type="evidence" value="ECO:0007669"/>
    <property type="project" value="InterPro"/>
</dbReference>
<dbReference type="Gene3D" id="1.10.10.10">
    <property type="entry name" value="Winged helix-like DNA-binding domain superfamily/Winged helix DNA-binding domain"/>
    <property type="match status" value="1"/>
</dbReference>
<dbReference type="Pfam" id="PF03466">
    <property type="entry name" value="LysR_substrate"/>
    <property type="match status" value="1"/>
</dbReference>
<keyword evidence="2" id="KW-0805">Transcription regulation</keyword>
<organism evidence="6 7">
    <name type="scientific">Paraglaciecola hydrolytica</name>
    <dbReference type="NCBI Taxonomy" id="1799789"/>
    <lineage>
        <taxon>Bacteria</taxon>
        <taxon>Pseudomonadati</taxon>
        <taxon>Pseudomonadota</taxon>
        <taxon>Gammaproteobacteria</taxon>
        <taxon>Alteromonadales</taxon>
        <taxon>Alteromonadaceae</taxon>
        <taxon>Paraglaciecola</taxon>
    </lineage>
</organism>
<dbReference type="OrthoDB" id="9803735at2"/>
<evidence type="ECO:0000256" key="4">
    <source>
        <dbReference type="ARBA" id="ARBA00023163"/>
    </source>
</evidence>
<name>A0A136A3N3_9ALTE</name>
<accession>A0A136A3N3</accession>
<comment type="caution">
    <text evidence="6">The sequence shown here is derived from an EMBL/GenBank/DDBJ whole genome shotgun (WGS) entry which is preliminary data.</text>
</comment>
<dbReference type="RefSeq" id="WP_068373094.1">
    <property type="nucleotide sequence ID" value="NZ_LSNE01000003.1"/>
</dbReference>
<dbReference type="Proteomes" id="UP000070299">
    <property type="component" value="Unassembled WGS sequence"/>
</dbReference>
<dbReference type="CDD" id="cd08430">
    <property type="entry name" value="PBP2_IlvY"/>
    <property type="match status" value="1"/>
</dbReference>
<comment type="similarity">
    <text evidence="1">Belongs to the LysR transcriptional regulatory family.</text>
</comment>
<dbReference type="PANTHER" id="PTHR30126">
    <property type="entry name" value="HTH-TYPE TRANSCRIPTIONAL REGULATOR"/>
    <property type="match status" value="1"/>
</dbReference>
<dbReference type="EMBL" id="LSNE01000003">
    <property type="protein sequence ID" value="KXI29841.1"/>
    <property type="molecule type" value="Genomic_DNA"/>
</dbReference>
<evidence type="ECO:0000256" key="1">
    <source>
        <dbReference type="ARBA" id="ARBA00009437"/>
    </source>
</evidence>
<dbReference type="PANTHER" id="PTHR30126:SF81">
    <property type="entry name" value="HTH-TYPE TRANSCRIPTIONAL REGULATOR ILVY"/>
    <property type="match status" value="1"/>
</dbReference>
<keyword evidence="7" id="KW-1185">Reference proteome</keyword>
<dbReference type="SUPFAM" id="SSF53850">
    <property type="entry name" value="Periplasmic binding protein-like II"/>
    <property type="match status" value="1"/>
</dbReference>
<dbReference type="Pfam" id="PF00126">
    <property type="entry name" value="HTH_1"/>
    <property type="match status" value="1"/>
</dbReference>
<dbReference type="InterPro" id="IPR036388">
    <property type="entry name" value="WH-like_DNA-bd_sf"/>
</dbReference>
<evidence type="ECO:0000259" key="5">
    <source>
        <dbReference type="PROSITE" id="PS50931"/>
    </source>
</evidence>
<reference evidence="7" key="1">
    <citation type="submission" date="2016-02" db="EMBL/GenBank/DDBJ databases">
        <authorList>
            <person name="Schultz-Johansen M."/>
            <person name="Glaring M.A."/>
            <person name="Bech P.K."/>
            <person name="Stougaard P."/>
        </authorList>
    </citation>
    <scope>NUCLEOTIDE SEQUENCE [LARGE SCALE GENOMIC DNA]</scope>
    <source>
        <strain evidence="7">S66</strain>
    </source>
</reference>
<protein>
    <submittedName>
        <fullName evidence="6">Transcriptional regulator IlvY</fullName>
    </submittedName>
</protein>
<proteinExistence type="inferred from homology"/>
<dbReference type="PROSITE" id="PS50931">
    <property type="entry name" value="HTH_LYSR"/>
    <property type="match status" value="1"/>
</dbReference>
<evidence type="ECO:0000256" key="2">
    <source>
        <dbReference type="ARBA" id="ARBA00023015"/>
    </source>
</evidence>
<dbReference type="SUPFAM" id="SSF46785">
    <property type="entry name" value="Winged helix' DNA-binding domain"/>
    <property type="match status" value="1"/>
</dbReference>
<dbReference type="InterPro" id="IPR037404">
    <property type="entry name" value="IlvY_PBP2"/>
</dbReference>
<dbReference type="GO" id="GO:0000976">
    <property type="term" value="F:transcription cis-regulatory region binding"/>
    <property type="evidence" value="ECO:0007669"/>
    <property type="project" value="TreeGrafter"/>
</dbReference>
<sequence length="284" mass="31627">MDFRSLELFQHLATSLHFAKTSEALFVSPSTLSRAIQRLEEECGTTLFVRDNRSVKITAAGLKLLGFSQQTLAEWKKVKWELQQDHQQLQGELSLFCSVTASYSHLPKLLANFRNKYPQVEIKLSTGDPALSVSKVMQQEADAAIAIHTPDFPAELQFLPLEDVPLVLIAPKDSLLQNLSQVDWRQHSMILPDSGPTKRIVHHWFAEHGIRPRVYASVGGNEAIVSMVALGCGLGIVPQVVLDNSIVANKVNRIVLHDIEPYKLGLCCLQKRANEPAIKALFNC</sequence>
<dbReference type="InterPro" id="IPR000847">
    <property type="entry name" value="LysR_HTH_N"/>
</dbReference>
<dbReference type="InterPro" id="IPR036390">
    <property type="entry name" value="WH_DNA-bd_sf"/>
</dbReference>
<keyword evidence="4" id="KW-0804">Transcription</keyword>
<dbReference type="AlphaFoldDB" id="A0A136A3N3"/>